<organism evidence="1 2">
    <name type="scientific">Portunus trituberculatus</name>
    <name type="common">Swimming crab</name>
    <name type="synonym">Neptunus trituberculatus</name>
    <dbReference type="NCBI Taxonomy" id="210409"/>
    <lineage>
        <taxon>Eukaryota</taxon>
        <taxon>Metazoa</taxon>
        <taxon>Ecdysozoa</taxon>
        <taxon>Arthropoda</taxon>
        <taxon>Crustacea</taxon>
        <taxon>Multicrustacea</taxon>
        <taxon>Malacostraca</taxon>
        <taxon>Eumalacostraca</taxon>
        <taxon>Eucarida</taxon>
        <taxon>Decapoda</taxon>
        <taxon>Pleocyemata</taxon>
        <taxon>Brachyura</taxon>
        <taxon>Eubrachyura</taxon>
        <taxon>Portunoidea</taxon>
        <taxon>Portunidae</taxon>
        <taxon>Portuninae</taxon>
        <taxon>Portunus</taxon>
    </lineage>
</organism>
<dbReference type="Proteomes" id="UP000324222">
    <property type="component" value="Unassembled WGS sequence"/>
</dbReference>
<evidence type="ECO:0000313" key="2">
    <source>
        <dbReference type="Proteomes" id="UP000324222"/>
    </source>
</evidence>
<sequence>MYLIGGKASLVFRTLSLTERHLSLKLKLNEYYCGNEVHEGTCHGEVRKTRAVVRQARRSASVVSPPAGVNGGAWRVSRYF</sequence>
<keyword evidence="2" id="KW-1185">Reference proteome</keyword>
<protein>
    <submittedName>
        <fullName evidence="1">Uncharacterized protein</fullName>
    </submittedName>
</protein>
<reference evidence="1 2" key="1">
    <citation type="submission" date="2019-05" db="EMBL/GenBank/DDBJ databases">
        <title>Another draft genome of Portunus trituberculatus and its Hox gene families provides insights of decapod evolution.</title>
        <authorList>
            <person name="Jeong J.-H."/>
            <person name="Song I."/>
            <person name="Kim S."/>
            <person name="Choi T."/>
            <person name="Kim D."/>
            <person name="Ryu S."/>
            <person name="Kim W."/>
        </authorList>
    </citation>
    <scope>NUCLEOTIDE SEQUENCE [LARGE SCALE GENOMIC DNA]</scope>
    <source>
        <tissue evidence="1">Muscle</tissue>
    </source>
</reference>
<dbReference type="AlphaFoldDB" id="A0A5B7JKH9"/>
<evidence type="ECO:0000313" key="1">
    <source>
        <dbReference type="EMBL" id="MPC97230.1"/>
    </source>
</evidence>
<comment type="caution">
    <text evidence="1">The sequence shown here is derived from an EMBL/GenBank/DDBJ whole genome shotgun (WGS) entry which is preliminary data.</text>
</comment>
<name>A0A5B7JKH9_PORTR</name>
<proteinExistence type="predicted"/>
<dbReference type="EMBL" id="VSRR010109092">
    <property type="protein sequence ID" value="MPC97230.1"/>
    <property type="molecule type" value="Genomic_DNA"/>
</dbReference>
<accession>A0A5B7JKH9</accession>
<gene>
    <name evidence="1" type="ORF">E2C01_092534</name>
</gene>